<dbReference type="NCBIfam" id="TIGR01987">
    <property type="entry name" value="HI0074"/>
    <property type="match status" value="1"/>
</dbReference>
<comment type="caution">
    <text evidence="1">The sequence shown here is derived from an EMBL/GenBank/DDBJ whole genome shotgun (WGS) entry which is preliminary data.</text>
</comment>
<keyword evidence="1" id="KW-0808">Transferase</keyword>
<dbReference type="GO" id="GO:0016740">
    <property type="term" value="F:transferase activity"/>
    <property type="evidence" value="ECO:0007669"/>
    <property type="project" value="UniProtKB-KW"/>
</dbReference>
<sequence length="131" mass="14933">MDSLDVTPLASAIRQFGSALEEYGREPERTLLRDGLIQRFEFTYSLCERMLRRFLEAASGGGEDVDAMSFPALIRTASEKGLLLHGWDRWSEFRRARNKTSHTYSEAAAVEVLEQLPAFLTEAQYLLERLS</sequence>
<gene>
    <name evidence="1" type="ORF">HDF17_002440</name>
</gene>
<organism evidence="1 2">
    <name type="scientific">Granulicella arctica</name>
    <dbReference type="NCBI Taxonomy" id="940613"/>
    <lineage>
        <taxon>Bacteria</taxon>
        <taxon>Pseudomonadati</taxon>
        <taxon>Acidobacteriota</taxon>
        <taxon>Terriglobia</taxon>
        <taxon>Terriglobales</taxon>
        <taxon>Acidobacteriaceae</taxon>
        <taxon>Granulicella</taxon>
    </lineage>
</organism>
<dbReference type="Proteomes" id="UP000589520">
    <property type="component" value="Unassembled WGS sequence"/>
</dbReference>
<keyword evidence="2" id="KW-1185">Reference proteome</keyword>
<dbReference type="SUPFAM" id="SSF81593">
    <property type="entry name" value="Nucleotidyltransferase substrate binding subunit/domain"/>
    <property type="match status" value="1"/>
</dbReference>
<evidence type="ECO:0000313" key="2">
    <source>
        <dbReference type="Proteomes" id="UP000589520"/>
    </source>
</evidence>
<evidence type="ECO:0000313" key="1">
    <source>
        <dbReference type="EMBL" id="NYF80120.1"/>
    </source>
</evidence>
<proteinExistence type="predicted"/>
<dbReference type="Gene3D" id="1.20.120.330">
    <property type="entry name" value="Nucleotidyltransferases domain 2"/>
    <property type="match status" value="1"/>
</dbReference>
<protein>
    <submittedName>
        <fullName evidence="1">Nucleotidyltransferase substrate binding protein (TIGR01987 family)</fullName>
    </submittedName>
</protein>
<name>A0A7Y9PHR3_9BACT</name>
<dbReference type="Pfam" id="PF08780">
    <property type="entry name" value="NTase_sub_bind"/>
    <property type="match status" value="1"/>
</dbReference>
<accession>A0A7Y9PHR3</accession>
<dbReference type="InterPro" id="IPR010235">
    <property type="entry name" value="HepT"/>
</dbReference>
<dbReference type="AlphaFoldDB" id="A0A7Y9PHR3"/>
<reference evidence="1 2" key="1">
    <citation type="submission" date="2020-07" db="EMBL/GenBank/DDBJ databases">
        <title>Genomic Encyclopedia of Type Strains, Phase IV (KMG-V): Genome sequencing to study the core and pangenomes of soil and plant-associated prokaryotes.</title>
        <authorList>
            <person name="Whitman W."/>
        </authorList>
    </citation>
    <scope>NUCLEOTIDE SEQUENCE [LARGE SCALE GENOMIC DNA]</scope>
    <source>
        <strain evidence="1 2">X4EP2</strain>
    </source>
</reference>
<dbReference type="RefSeq" id="WP_179491262.1">
    <property type="nucleotide sequence ID" value="NZ_JACCCW010000002.1"/>
</dbReference>
<dbReference type="EMBL" id="JACCCW010000002">
    <property type="protein sequence ID" value="NYF80120.1"/>
    <property type="molecule type" value="Genomic_DNA"/>
</dbReference>